<dbReference type="PANTHER" id="PTHR43072:SF23">
    <property type="entry name" value="UPF0039 PROTEIN C11D3.02C"/>
    <property type="match status" value="1"/>
</dbReference>
<dbReference type="SUPFAM" id="SSF55729">
    <property type="entry name" value="Acyl-CoA N-acyltransferases (Nat)"/>
    <property type="match status" value="2"/>
</dbReference>
<keyword evidence="2" id="KW-0012">Acyltransferase</keyword>
<evidence type="ECO:0000256" key="1">
    <source>
        <dbReference type="ARBA" id="ARBA00022679"/>
    </source>
</evidence>
<dbReference type="InterPro" id="IPR016181">
    <property type="entry name" value="Acyl_CoA_acyltransferase"/>
</dbReference>
<protein>
    <submittedName>
        <fullName evidence="4">GNAT superfamily N-acetyltransferase</fullName>
    </submittedName>
</protein>
<dbReference type="EMBL" id="JACHWP010000001">
    <property type="protein sequence ID" value="MBB3021890.1"/>
    <property type="molecule type" value="Genomic_DNA"/>
</dbReference>
<dbReference type="GO" id="GO:0016747">
    <property type="term" value="F:acyltransferase activity, transferring groups other than amino-acyl groups"/>
    <property type="evidence" value="ECO:0007669"/>
    <property type="project" value="InterPro"/>
</dbReference>
<dbReference type="RefSeq" id="WP_183373564.1">
    <property type="nucleotide sequence ID" value="NZ_CBCSFZ010000017.1"/>
</dbReference>
<keyword evidence="1 4" id="KW-0808">Transferase</keyword>
<dbReference type="PANTHER" id="PTHR43072">
    <property type="entry name" value="N-ACETYLTRANSFERASE"/>
    <property type="match status" value="1"/>
</dbReference>
<keyword evidence="5" id="KW-1185">Reference proteome</keyword>
<name>A0A839QT16_9MICO</name>
<dbReference type="Pfam" id="PF00583">
    <property type="entry name" value="Acetyltransf_1"/>
    <property type="match status" value="1"/>
</dbReference>
<feature type="domain" description="N-acetyltransferase" evidence="3">
    <location>
        <begin position="27"/>
        <end position="233"/>
    </location>
</feature>
<reference evidence="4 5" key="1">
    <citation type="submission" date="2020-08" db="EMBL/GenBank/DDBJ databases">
        <title>Sequencing the genomes of 1000 actinobacteria strains.</title>
        <authorList>
            <person name="Klenk H.-P."/>
        </authorList>
    </citation>
    <scope>NUCLEOTIDE SEQUENCE [LARGE SCALE GENOMIC DNA]</scope>
    <source>
        <strain evidence="4 5">DSM 23040</strain>
    </source>
</reference>
<dbReference type="CDD" id="cd04301">
    <property type="entry name" value="NAT_SF"/>
    <property type="match status" value="1"/>
</dbReference>
<organism evidence="4 5">
    <name type="scientific">Helcobacillus massiliensis</name>
    <dbReference type="NCBI Taxonomy" id="521392"/>
    <lineage>
        <taxon>Bacteria</taxon>
        <taxon>Bacillati</taxon>
        <taxon>Actinomycetota</taxon>
        <taxon>Actinomycetes</taxon>
        <taxon>Micrococcales</taxon>
        <taxon>Dermabacteraceae</taxon>
        <taxon>Helcobacillus</taxon>
    </lineage>
</organism>
<accession>A0A839QT16</accession>
<comment type="caution">
    <text evidence="4">The sequence shown here is derived from an EMBL/GenBank/DDBJ whole genome shotgun (WGS) entry which is preliminary data.</text>
</comment>
<evidence type="ECO:0000256" key="2">
    <source>
        <dbReference type="ARBA" id="ARBA00023315"/>
    </source>
</evidence>
<evidence type="ECO:0000313" key="4">
    <source>
        <dbReference type="EMBL" id="MBB3021890.1"/>
    </source>
</evidence>
<dbReference type="Proteomes" id="UP000568050">
    <property type="component" value="Unassembled WGS sequence"/>
</dbReference>
<dbReference type="InterPro" id="IPR000182">
    <property type="entry name" value="GNAT_dom"/>
</dbReference>
<dbReference type="AlphaFoldDB" id="A0A839QT16"/>
<evidence type="ECO:0000313" key="5">
    <source>
        <dbReference type="Proteomes" id="UP000568050"/>
    </source>
</evidence>
<dbReference type="Gene3D" id="3.40.630.30">
    <property type="match status" value="1"/>
</dbReference>
<sequence>MNSDRTADAFAAAAAVTFPLYPEGPVITLRPADLKSDADVEQILDIEIADSLAFTGAAERHTIAQRRALLQSSPMAHMLPVVAEMEMLEGGTQIVGFDTVFAPRLDNTDTIFSHQVVHPAMRRQGIGRALAQYALDIAHATGRTKTSVFATVREGEDMDLEAGVILARRAGLKHVSTAGVRVCDLPISEDALARMQDAIGEQADGYSIEIVQDPIPEDLLEDWGAMLAQLDIDDPDEDYEAEVPTYTPERIRASEKRRADGGVRRVTAIARHIETGRAVAHTYIDFSDHPETTLARQENTLVMPEHRRRGLARAVKLALHRELATIAPHLTRIITYNSHINDSMIHINEQLGYRRIGSEYIFQGPVPERLDGPAGDSRAV</sequence>
<gene>
    <name evidence="4" type="ORF">FHX50_000138</name>
</gene>
<proteinExistence type="predicted"/>
<evidence type="ECO:0000259" key="3">
    <source>
        <dbReference type="PROSITE" id="PS51186"/>
    </source>
</evidence>
<dbReference type="PROSITE" id="PS51186">
    <property type="entry name" value="GNAT"/>
    <property type="match status" value="1"/>
</dbReference>